<dbReference type="HAMAP" id="MF_00422">
    <property type="entry name" value="SecE"/>
    <property type="match status" value="1"/>
</dbReference>
<comment type="subcellular location">
    <subcellularLocation>
        <location evidence="8">Cell membrane</location>
        <topology evidence="8">Single-pass membrane protein</topology>
    </subcellularLocation>
    <subcellularLocation>
        <location evidence="7">Endomembrane system</location>
        <topology evidence="7">Single-pass membrane protein</topology>
    </subcellularLocation>
</comment>
<evidence type="ECO:0000256" key="7">
    <source>
        <dbReference type="ARBA" id="ARBA00037847"/>
    </source>
</evidence>
<dbReference type="SUPFAM" id="SSF103456">
    <property type="entry name" value="Preprotein translocase SecE subunit"/>
    <property type="match status" value="1"/>
</dbReference>
<dbReference type="InterPro" id="IPR001901">
    <property type="entry name" value="Translocase_SecE/Sec61-g"/>
</dbReference>
<name>A0A938YYS8_9ARCH</name>
<dbReference type="AlphaFoldDB" id="A0A938YYS8"/>
<keyword evidence="3 8" id="KW-0653">Protein transport</keyword>
<evidence type="ECO:0000256" key="3">
    <source>
        <dbReference type="ARBA" id="ARBA00022927"/>
    </source>
</evidence>
<keyword evidence="1 8" id="KW-0813">Transport</keyword>
<proteinExistence type="inferred from homology"/>
<dbReference type="Proteomes" id="UP000809243">
    <property type="component" value="Unassembled WGS sequence"/>
</dbReference>
<dbReference type="EMBL" id="JAFGDB010000089">
    <property type="protein sequence ID" value="MBN2067828.1"/>
    <property type="molecule type" value="Genomic_DNA"/>
</dbReference>
<dbReference type="GO" id="GO:0009306">
    <property type="term" value="P:protein secretion"/>
    <property type="evidence" value="ECO:0007669"/>
    <property type="project" value="UniProtKB-UniRule"/>
</dbReference>
<dbReference type="GO" id="GO:0005886">
    <property type="term" value="C:plasma membrane"/>
    <property type="evidence" value="ECO:0007669"/>
    <property type="project" value="UniProtKB-SubCell"/>
</dbReference>
<dbReference type="NCBIfam" id="TIGR00327">
    <property type="entry name" value="secE_euk_arch"/>
    <property type="match status" value="1"/>
</dbReference>
<evidence type="ECO:0000256" key="6">
    <source>
        <dbReference type="ARBA" id="ARBA00023136"/>
    </source>
</evidence>
<evidence type="ECO:0000256" key="8">
    <source>
        <dbReference type="HAMAP-Rule" id="MF_00422"/>
    </source>
</evidence>
<dbReference type="GO" id="GO:0006605">
    <property type="term" value="P:protein targeting"/>
    <property type="evidence" value="ECO:0007669"/>
    <property type="project" value="UniProtKB-UniRule"/>
</dbReference>
<organism evidence="9 10">
    <name type="scientific">Candidatus Iainarchaeum sp</name>
    <dbReference type="NCBI Taxonomy" id="3101447"/>
    <lineage>
        <taxon>Archaea</taxon>
        <taxon>Candidatus Iainarchaeota</taxon>
        <taxon>Candidatus Iainarchaeia</taxon>
        <taxon>Candidatus Iainarchaeales</taxon>
        <taxon>Candidatus Iainarchaeaceae</taxon>
        <taxon>Candidatus Iainarchaeum</taxon>
    </lineage>
</organism>
<evidence type="ECO:0000256" key="1">
    <source>
        <dbReference type="ARBA" id="ARBA00022448"/>
    </source>
</evidence>
<comment type="caution">
    <text evidence="9">The sequence shown here is derived from an EMBL/GenBank/DDBJ whole genome shotgun (WGS) entry which is preliminary data.</text>
</comment>
<keyword evidence="6 8" id="KW-0472">Membrane</keyword>
<evidence type="ECO:0000313" key="10">
    <source>
        <dbReference type="Proteomes" id="UP000809243"/>
    </source>
</evidence>
<dbReference type="InterPro" id="IPR023391">
    <property type="entry name" value="Prot_translocase_SecE_dom_sf"/>
</dbReference>
<evidence type="ECO:0000256" key="5">
    <source>
        <dbReference type="ARBA" id="ARBA00023010"/>
    </source>
</evidence>
<evidence type="ECO:0000313" key="9">
    <source>
        <dbReference type="EMBL" id="MBN2067828.1"/>
    </source>
</evidence>
<dbReference type="InterPro" id="IPR008158">
    <property type="entry name" value="Translocase_Sec61-g"/>
</dbReference>
<dbReference type="Gene3D" id="1.20.5.820">
    <property type="entry name" value="Preprotein translocase SecE subunit"/>
    <property type="match status" value="1"/>
</dbReference>
<dbReference type="GO" id="GO:0065002">
    <property type="term" value="P:intracellular protein transmembrane transport"/>
    <property type="evidence" value="ECO:0007669"/>
    <property type="project" value="UniProtKB-UniRule"/>
</dbReference>
<keyword evidence="4 8" id="KW-1133">Transmembrane helix</keyword>
<accession>A0A938YYS8</accession>
<dbReference type="GO" id="GO:0012505">
    <property type="term" value="C:endomembrane system"/>
    <property type="evidence" value="ECO:0007669"/>
    <property type="project" value="UniProtKB-SubCell"/>
</dbReference>
<reference evidence="9" key="1">
    <citation type="submission" date="2021-01" db="EMBL/GenBank/DDBJ databases">
        <title>Active Sulfur Cycling in an Early Earth Analoge.</title>
        <authorList>
            <person name="Hahn C.R."/>
            <person name="Youssef N.H."/>
            <person name="Elshahed M."/>
        </authorList>
    </citation>
    <scope>NUCLEOTIDE SEQUENCE</scope>
    <source>
        <strain evidence="9">Zod_Metabat.1151</strain>
    </source>
</reference>
<sequence>MQLNIGEKLGSFIASSRRVLLIARKPTWQEFQTMAKVTGIGILVIAVIGYIVYLVFSLAGLGA</sequence>
<dbReference type="GO" id="GO:0008320">
    <property type="term" value="F:protein transmembrane transporter activity"/>
    <property type="evidence" value="ECO:0007669"/>
    <property type="project" value="UniProtKB-UniRule"/>
</dbReference>
<comment type="function">
    <text evidence="8">Essential subunit of the Sec protein translocation channel SecYEG. Clamps together the 2 halves of SecY. May contact the channel plug during translocation.</text>
</comment>
<feature type="transmembrane region" description="Helical" evidence="8">
    <location>
        <begin position="40"/>
        <end position="61"/>
    </location>
</feature>
<keyword evidence="5 8" id="KW-0811">Translocation</keyword>
<evidence type="ECO:0000256" key="2">
    <source>
        <dbReference type="ARBA" id="ARBA00022692"/>
    </source>
</evidence>
<comment type="similarity">
    <text evidence="8">Belongs to the SecE/SEC61-gamma family.</text>
</comment>
<comment type="subunit">
    <text evidence="8">Component of the Sec protein translocase complex. Heterotrimer consisting of SecY (alpha), SecG (beta) and SecE (gamma) subunits. The heterotrimers can form oligomers, although 1 heterotrimer is thought to be able to translocate proteins. Interacts with the ribosome. May interact with SecDF, and other proteins may be involved.</text>
</comment>
<gene>
    <name evidence="8" type="primary">secE</name>
    <name evidence="9" type="ORF">JW744_05150</name>
</gene>
<dbReference type="Pfam" id="PF00584">
    <property type="entry name" value="SecE"/>
    <property type="match status" value="1"/>
</dbReference>
<evidence type="ECO:0000256" key="4">
    <source>
        <dbReference type="ARBA" id="ARBA00022989"/>
    </source>
</evidence>
<keyword evidence="8" id="KW-1003">Cell membrane</keyword>
<protein>
    <recommendedName>
        <fullName evidence="8">Protein translocase subunit SecE</fullName>
    </recommendedName>
    <alternativeName>
        <fullName evidence="8">Protein transport protein Sec61 gamma subunit homolog</fullName>
    </alternativeName>
</protein>
<keyword evidence="2 8" id="KW-0812">Transmembrane</keyword>